<evidence type="ECO:0000313" key="2">
    <source>
        <dbReference type="Proteomes" id="UP001430953"/>
    </source>
</evidence>
<reference evidence="1 2" key="1">
    <citation type="submission" date="2023-03" db="EMBL/GenBank/DDBJ databases">
        <title>High recombination rates correlate with genetic variation in Cardiocondyla obscurior ants.</title>
        <authorList>
            <person name="Errbii M."/>
        </authorList>
    </citation>
    <scope>NUCLEOTIDE SEQUENCE [LARGE SCALE GENOMIC DNA]</scope>
    <source>
        <strain evidence="1">Alpha-2009</strain>
        <tissue evidence="1">Whole body</tissue>
    </source>
</reference>
<sequence>MFKHASNIVLQKRARENKSRFYHAPENPPSFLAKEIRSKNQLEVASYPKICINVSSVMLQVCIHLNCDRYSYRHESHCYINLLKFSLSPTKVTSSLSL</sequence>
<dbReference type="AlphaFoldDB" id="A0AAW2FKC1"/>
<organism evidence="1 2">
    <name type="scientific">Cardiocondyla obscurior</name>
    <dbReference type="NCBI Taxonomy" id="286306"/>
    <lineage>
        <taxon>Eukaryota</taxon>
        <taxon>Metazoa</taxon>
        <taxon>Ecdysozoa</taxon>
        <taxon>Arthropoda</taxon>
        <taxon>Hexapoda</taxon>
        <taxon>Insecta</taxon>
        <taxon>Pterygota</taxon>
        <taxon>Neoptera</taxon>
        <taxon>Endopterygota</taxon>
        <taxon>Hymenoptera</taxon>
        <taxon>Apocrita</taxon>
        <taxon>Aculeata</taxon>
        <taxon>Formicoidea</taxon>
        <taxon>Formicidae</taxon>
        <taxon>Myrmicinae</taxon>
        <taxon>Cardiocondyla</taxon>
    </lineage>
</organism>
<dbReference type="Proteomes" id="UP001430953">
    <property type="component" value="Unassembled WGS sequence"/>
</dbReference>
<accession>A0AAW2FKC1</accession>
<proteinExistence type="predicted"/>
<comment type="caution">
    <text evidence="1">The sequence shown here is derived from an EMBL/GenBank/DDBJ whole genome shotgun (WGS) entry which is preliminary data.</text>
</comment>
<name>A0AAW2FKC1_9HYME</name>
<dbReference type="EMBL" id="JADYXP020000010">
    <property type="protein sequence ID" value="KAL0115124.1"/>
    <property type="molecule type" value="Genomic_DNA"/>
</dbReference>
<gene>
    <name evidence="1" type="ORF">PUN28_010603</name>
</gene>
<evidence type="ECO:0000313" key="1">
    <source>
        <dbReference type="EMBL" id="KAL0115124.1"/>
    </source>
</evidence>
<protein>
    <submittedName>
        <fullName evidence="1">Uncharacterized protein</fullName>
    </submittedName>
</protein>
<keyword evidence="2" id="KW-1185">Reference proteome</keyword>